<dbReference type="EMBL" id="AK355574">
    <property type="protein sequence ID" value="BAJ86793.1"/>
    <property type="molecule type" value="mRNA"/>
</dbReference>
<reference evidence="3" key="1">
    <citation type="journal article" date="2011" name="Plant Physiol.">
        <title>Comprehensive sequence analysis of 24,783 barley full-length cDNAs derived from 12 clone libraries.</title>
        <authorList>
            <person name="Matsumoto T."/>
            <person name="Tanaka T."/>
            <person name="Sakai H."/>
            <person name="Amano N."/>
            <person name="Kanamori H."/>
            <person name="Kurita K."/>
            <person name="Kikuta A."/>
            <person name="Kamiya K."/>
            <person name="Yamamoto M."/>
            <person name="Ikawa H."/>
            <person name="Fujii N."/>
            <person name="Hori K."/>
            <person name="Itoh T."/>
            <person name="Sato K."/>
        </authorList>
    </citation>
    <scope>NUCLEOTIDE SEQUENCE</scope>
    <source>
        <tissue evidence="3">Shoot</tissue>
    </source>
</reference>
<dbReference type="AlphaFoldDB" id="F2CVC2"/>
<dbReference type="InterPro" id="IPR017441">
    <property type="entry name" value="Protein_kinase_ATP_BS"/>
</dbReference>
<dbReference type="InterPro" id="IPR011009">
    <property type="entry name" value="Kinase-like_dom_sf"/>
</dbReference>
<organism evidence="3">
    <name type="scientific">Hordeum vulgare subsp. vulgare</name>
    <name type="common">Domesticated barley</name>
    <dbReference type="NCBI Taxonomy" id="112509"/>
    <lineage>
        <taxon>Eukaryota</taxon>
        <taxon>Viridiplantae</taxon>
        <taxon>Streptophyta</taxon>
        <taxon>Embryophyta</taxon>
        <taxon>Tracheophyta</taxon>
        <taxon>Spermatophyta</taxon>
        <taxon>Magnoliopsida</taxon>
        <taxon>Liliopsida</taxon>
        <taxon>Poales</taxon>
        <taxon>Poaceae</taxon>
        <taxon>BOP clade</taxon>
        <taxon>Pooideae</taxon>
        <taxon>Triticodae</taxon>
        <taxon>Triticeae</taxon>
        <taxon>Hordeinae</taxon>
        <taxon>Hordeum</taxon>
    </lineage>
</organism>
<protein>
    <submittedName>
        <fullName evidence="3">Predicted protein</fullName>
    </submittedName>
</protein>
<proteinExistence type="evidence at transcript level"/>
<dbReference type="InterPro" id="IPR000719">
    <property type="entry name" value="Prot_kinase_dom"/>
</dbReference>
<dbReference type="PANTHER" id="PTHR45707:SF70">
    <property type="entry name" value="PROTEIN KINASE DOMAIN-CONTAINING PROTEIN"/>
    <property type="match status" value="1"/>
</dbReference>
<feature type="binding site" evidence="1">
    <location>
        <position position="67"/>
    </location>
    <ligand>
        <name>ATP</name>
        <dbReference type="ChEBI" id="CHEBI:30616"/>
    </ligand>
</feature>
<evidence type="ECO:0000256" key="1">
    <source>
        <dbReference type="PROSITE-ProRule" id="PRU10141"/>
    </source>
</evidence>
<dbReference type="Gene3D" id="3.30.200.20">
    <property type="entry name" value="Phosphorylase Kinase, domain 1"/>
    <property type="match status" value="1"/>
</dbReference>
<sequence>MDIQMIPSTVEDLESMVIDESAEPKALPLSLLDEITCGFSEKQEIGRGGFAVVYEGSLLNVTVAVKKLTNLHMRDAPEVEYNREVECLMRVKHKNIVRFLGYCADTQGSIARFNERIVMADVQNRLLCFEYVPNRSLRDYITGDTCHRSSTAAA</sequence>
<keyword evidence="1" id="KW-0547">Nucleotide-binding</keyword>
<dbReference type="PROSITE" id="PS50011">
    <property type="entry name" value="PROTEIN_KINASE_DOM"/>
    <property type="match status" value="1"/>
</dbReference>
<feature type="domain" description="Protein kinase" evidence="2">
    <location>
        <begin position="39"/>
        <end position="154"/>
    </location>
</feature>
<dbReference type="GO" id="GO:0005524">
    <property type="term" value="F:ATP binding"/>
    <property type="evidence" value="ECO:0007669"/>
    <property type="project" value="UniProtKB-UniRule"/>
</dbReference>
<name>F2CVC2_HORVV</name>
<keyword evidence="1" id="KW-0067">ATP-binding</keyword>
<accession>F2CVC2</accession>
<dbReference type="PANTHER" id="PTHR45707">
    <property type="entry name" value="C2 CALCIUM/LIPID-BINDING PLANT PHOSPHORIBOSYLTRANSFERASE FAMILY PROTEIN"/>
    <property type="match status" value="1"/>
</dbReference>
<dbReference type="GO" id="GO:0004672">
    <property type="term" value="F:protein kinase activity"/>
    <property type="evidence" value="ECO:0007669"/>
    <property type="project" value="InterPro"/>
</dbReference>
<dbReference type="PROSITE" id="PS00107">
    <property type="entry name" value="PROTEIN_KINASE_ATP"/>
    <property type="match status" value="1"/>
</dbReference>
<evidence type="ECO:0000313" key="3">
    <source>
        <dbReference type="EMBL" id="BAJ86793.1"/>
    </source>
</evidence>
<evidence type="ECO:0000259" key="2">
    <source>
        <dbReference type="PROSITE" id="PS50011"/>
    </source>
</evidence>
<dbReference type="SUPFAM" id="SSF56112">
    <property type="entry name" value="Protein kinase-like (PK-like)"/>
    <property type="match status" value="1"/>
</dbReference>
<dbReference type="Pfam" id="PF00069">
    <property type="entry name" value="Pkinase"/>
    <property type="match status" value="1"/>
</dbReference>